<feature type="compositionally biased region" description="Polar residues" evidence="1">
    <location>
        <begin position="23"/>
        <end position="39"/>
    </location>
</feature>
<organism evidence="2 3">
    <name type="scientific">Seminavis robusta</name>
    <dbReference type="NCBI Taxonomy" id="568900"/>
    <lineage>
        <taxon>Eukaryota</taxon>
        <taxon>Sar</taxon>
        <taxon>Stramenopiles</taxon>
        <taxon>Ochrophyta</taxon>
        <taxon>Bacillariophyta</taxon>
        <taxon>Bacillariophyceae</taxon>
        <taxon>Bacillariophycidae</taxon>
        <taxon>Naviculales</taxon>
        <taxon>Naviculaceae</taxon>
        <taxon>Seminavis</taxon>
    </lineage>
</organism>
<proteinExistence type="predicted"/>
<reference evidence="2" key="1">
    <citation type="submission" date="2020-06" db="EMBL/GenBank/DDBJ databases">
        <authorList>
            <consortium name="Plant Systems Biology data submission"/>
        </authorList>
    </citation>
    <scope>NUCLEOTIDE SEQUENCE</scope>
    <source>
        <strain evidence="2">D6</strain>
    </source>
</reference>
<feature type="compositionally biased region" description="Polar residues" evidence="1">
    <location>
        <begin position="99"/>
        <end position="112"/>
    </location>
</feature>
<dbReference type="AlphaFoldDB" id="A0A9N8EQ26"/>
<comment type="caution">
    <text evidence="2">The sequence shown here is derived from an EMBL/GenBank/DDBJ whole genome shotgun (WGS) entry which is preliminary data.</text>
</comment>
<name>A0A9N8EQ26_9STRA</name>
<evidence type="ECO:0000256" key="1">
    <source>
        <dbReference type="SAM" id="MobiDB-lite"/>
    </source>
</evidence>
<feature type="non-terminal residue" evidence="2">
    <location>
        <position position="1"/>
    </location>
</feature>
<gene>
    <name evidence="2" type="ORF">SEMRO_1571_G283300.1</name>
</gene>
<feature type="region of interest" description="Disordered" evidence="1">
    <location>
        <begin position="314"/>
        <end position="334"/>
    </location>
</feature>
<keyword evidence="3" id="KW-1185">Reference proteome</keyword>
<accession>A0A9N8EQ26</accession>
<feature type="compositionally biased region" description="Polar residues" evidence="1">
    <location>
        <begin position="315"/>
        <end position="333"/>
    </location>
</feature>
<dbReference type="Proteomes" id="UP001153069">
    <property type="component" value="Unassembled WGS sequence"/>
</dbReference>
<feature type="compositionally biased region" description="Low complexity" evidence="1">
    <location>
        <begin position="235"/>
        <end position="277"/>
    </location>
</feature>
<evidence type="ECO:0000313" key="2">
    <source>
        <dbReference type="EMBL" id="CAB9524703.1"/>
    </source>
</evidence>
<dbReference type="EMBL" id="CAICTM010001569">
    <property type="protein sequence ID" value="CAB9524703.1"/>
    <property type="molecule type" value="Genomic_DNA"/>
</dbReference>
<sequence length="387" mass="40172">MMDWSERSISSSRRRRVMDASEKSVSSSARRTNTTNKMTDASEKSLSSSSRKSRFPVNSPRSPRKRRSSNRSIGAANLPILETTKGGENIKKPVKPTRSRTSTDLAKQQQSPVQPPLRRSSTNPEENSTAIPDTKASTDSLPPLTAAPPPTTTIRNATNGTPERFPNVQGASTAAEPKSSGAEQASPTATMARVTTGKMPSTTARANPAATPKPSTDQAPKAPKRVSSAATEGNKVPAPSAPAATPKPTASTAVPAPKAVSPNASPPATSSSLATAPKSNKVSASAAGVAPTKPALSAHHTRVVSAAVATTAVRQPNSQGAKNHNRASASTNEIPILQTPAARIARLIGAETHRIRAASLANEPTLAHIPTHPHLHCAKHTKTAAPT</sequence>
<protein>
    <submittedName>
        <fullName evidence="2">Uncharacterized protein</fullName>
    </submittedName>
</protein>
<feature type="compositionally biased region" description="Polar residues" evidence="1">
    <location>
        <begin position="119"/>
        <end position="140"/>
    </location>
</feature>
<evidence type="ECO:0000313" key="3">
    <source>
        <dbReference type="Proteomes" id="UP001153069"/>
    </source>
</evidence>
<feature type="region of interest" description="Disordered" evidence="1">
    <location>
        <begin position="1"/>
        <end position="277"/>
    </location>
</feature>